<dbReference type="PANTHER" id="PTHR21071">
    <property type="entry name" value="UDP-N-ACETYLENOLPYRUVOYLGLUCOSAMINE REDUCTASE"/>
    <property type="match status" value="1"/>
</dbReference>
<keyword evidence="13 16" id="KW-0131">Cell cycle</keyword>
<dbReference type="Gene3D" id="3.90.78.10">
    <property type="entry name" value="UDP-N-acetylenolpyruvoylglucosamine reductase, C-terminal domain"/>
    <property type="match status" value="1"/>
</dbReference>
<evidence type="ECO:0000256" key="14">
    <source>
        <dbReference type="ARBA" id="ARBA00023316"/>
    </source>
</evidence>
<dbReference type="EC" id="1.3.1.98" evidence="16"/>
<protein>
    <recommendedName>
        <fullName evidence="16">UDP-N-acetylenolpyruvoylglucosamine reductase</fullName>
        <ecNumber evidence="16">1.3.1.98</ecNumber>
    </recommendedName>
    <alternativeName>
        <fullName evidence="16">UDP-N-acetylmuramate dehydrogenase</fullName>
    </alternativeName>
</protein>
<dbReference type="Gene3D" id="3.30.43.10">
    <property type="entry name" value="Uridine Diphospho-n-acetylenolpyruvylglucosamine Reductase, domain 2"/>
    <property type="match status" value="1"/>
</dbReference>
<keyword evidence="7 16" id="KW-0285">Flavoprotein</keyword>
<keyword evidence="18" id="KW-1185">Reference proteome</keyword>
<evidence type="ECO:0000313" key="17">
    <source>
        <dbReference type="EMBL" id="RSU05664.1"/>
    </source>
</evidence>
<dbReference type="GO" id="GO:0071949">
    <property type="term" value="F:FAD binding"/>
    <property type="evidence" value="ECO:0007669"/>
    <property type="project" value="InterPro"/>
</dbReference>
<dbReference type="PROSITE" id="PS51387">
    <property type="entry name" value="FAD_PCMH"/>
    <property type="match status" value="1"/>
</dbReference>
<evidence type="ECO:0000256" key="3">
    <source>
        <dbReference type="ARBA" id="ARBA00004496"/>
    </source>
</evidence>
<reference evidence="17 18" key="1">
    <citation type="submission" date="2017-05" db="EMBL/GenBank/DDBJ databases">
        <title>Vagococcus spp. assemblies.</title>
        <authorList>
            <person name="Gulvik C.A."/>
        </authorList>
    </citation>
    <scope>NUCLEOTIDE SEQUENCE [LARGE SCALE GENOMIC DNA]</scope>
    <source>
        <strain evidence="17 18">NCFB 2497</strain>
    </source>
</reference>
<evidence type="ECO:0000256" key="11">
    <source>
        <dbReference type="ARBA" id="ARBA00022984"/>
    </source>
</evidence>
<dbReference type="InterPro" id="IPR016167">
    <property type="entry name" value="FAD-bd_PCMH_sub1"/>
</dbReference>
<dbReference type="InterPro" id="IPR016166">
    <property type="entry name" value="FAD-bd_PCMH"/>
</dbReference>
<dbReference type="HAMAP" id="MF_00037">
    <property type="entry name" value="MurB"/>
    <property type="match status" value="1"/>
</dbReference>
<comment type="function">
    <text evidence="2 16">Cell wall formation.</text>
</comment>
<accession>A0A369B0J0</accession>
<dbReference type="GO" id="GO:0071555">
    <property type="term" value="P:cell wall organization"/>
    <property type="evidence" value="ECO:0007669"/>
    <property type="project" value="UniProtKB-KW"/>
</dbReference>
<dbReference type="NCBIfam" id="TIGR00179">
    <property type="entry name" value="murB"/>
    <property type="match status" value="1"/>
</dbReference>
<dbReference type="Gene3D" id="3.30.465.10">
    <property type="match status" value="1"/>
</dbReference>
<keyword evidence="10 16" id="KW-0133">Cell shape</keyword>
<dbReference type="PANTHER" id="PTHR21071:SF4">
    <property type="entry name" value="UDP-N-ACETYLENOLPYRUVOYLGLUCOSAMINE REDUCTASE"/>
    <property type="match status" value="1"/>
</dbReference>
<dbReference type="AlphaFoldDB" id="A0A369B0J0"/>
<dbReference type="InterPro" id="IPR003170">
    <property type="entry name" value="MurB"/>
</dbReference>
<dbReference type="NCBIfam" id="NF010480">
    <property type="entry name" value="PRK13905.1"/>
    <property type="match status" value="1"/>
</dbReference>
<evidence type="ECO:0000256" key="10">
    <source>
        <dbReference type="ARBA" id="ARBA00022960"/>
    </source>
</evidence>
<evidence type="ECO:0000256" key="15">
    <source>
        <dbReference type="ARBA" id="ARBA00048914"/>
    </source>
</evidence>
<keyword evidence="14 16" id="KW-0961">Cell wall biogenesis/degradation</keyword>
<feature type="active site" evidence="16">
    <location>
        <position position="172"/>
    </location>
</feature>
<evidence type="ECO:0000256" key="1">
    <source>
        <dbReference type="ARBA" id="ARBA00001974"/>
    </source>
</evidence>
<dbReference type="GO" id="GO:0005829">
    <property type="term" value="C:cytosol"/>
    <property type="evidence" value="ECO:0007669"/>
    <property type="project" value="TreeGrafter"/>
</dbReference>
<keyword evidence="12 16" id="KW-0560">Oxidoreductase</keyword>
<dbReference type="Proteomes" id="UP000288197">
    <property type="component" value="Unassembled WGS sequence"/>
</dbReference>
<keyword evidence="8 16" id="KW-0274">FAD</keyword>
<dbReference type="InterPro" id="IPR011601">
    <property type="entry name" value="MurB_C"/>
</dbReference>
<dbReference type="GeneID" id="63145448"/>
<keyword evidence="6 16" id="KW-0132">Cell division</keyword>
<comment type="pathway">
    <text evidence="4 16">Cell wall biogenesis; peptidoglycan biosynthesis.</text>
</comment>
<proteinExistence type="inferred from homology"/>
<name>A0A369B0J0_9ENTE</name>
<keyword evidence="9 16" id="KW-0521">NADP</keyword>
<dbReference type="SUPFAM" id="SSF56194">
    <property type="entry name" value="Uridine diphospho-N-Acetylenolpyruvylglucosamine reductase, MurB, C-terminal domain"/>
    <property type="match status" value="1"/>
</dbReference>
<dbReference type="UniPathway" id="UPA00219"/>
<evidence type="ECO:0000313" key="18">
    <source>
        <dbReference type="Proteomes" id="UP000288197"/>
    </source>
</evidence>
<organism evidence="17 18">
    <name type="scientific">Vagococcus fluvialis</name>
    <dbReference type="NCBI Taxonomy" id="2738"/>
    <lineage>
        <taxon>Bacteria</taxon>
        <taxon>Bacillati</taxon>
        <taxon>Bacillota</taxon>
        <taxon>Bacilli</taxon>
        <taxon>Lactobacillales</taxon>
        <taxon>Enterococcaceae</taxon>
        <taxon>Vagococcus</taxon>
    </lineage>
</organism>
<dbReference type="Pfam" id="PF01565">
    <property type="entry name" value="FAD_binding_4"/>
    <property type="match status" value="1"/>
</dbReference>
<keyword evidence="11 16" id="KW-0573">Peptidoglycan synthesis</keyword>
<dbReference type="GO" id="GO:0009252">
    <property type="term" value="P:peptidoglycan biosynthetic process"/>
    <property type="evidence" value="ECO:0007669"/>
    <property type="project" value="UniProtKB-UniRule"/>
</dbReference>
<evidence type="ECO:0000256" key="12">
    <source>
        <dbReference type="ARBA" id="ARBA00023002"/>
    </source>
</evidence>
<evidence type="ECO:0000256" key="13">
    <source>
        <dbReference type="ARBA" id="ARBA00023306"/>
    </source>
</evidence>
<dbReference type="GO" id="GO:0008360">
    <property type="term" value="P:regulation of cell shape"/>
    <property type="evidence" value="ECO:0007669"/>
    <property type="project" value="UniProtKB-KW"/>
</dbReference>
<dbReference type="InterPro" id="IPR016169">
    <property type="entry name" value="FAD-bd_PCMH_sub2"/>
</dbReference>
<evidence type="ECO:0000256" key="5">
    <source>
        <dbReference type="ARBA" id="ARBA00022490"/>
    </source>
</evidence>
<dbReference type="RefSeq" id="WP_114288738.1">
    <property type="nucleotide sequence ID" value="NZ_CP081459.1"/>
</dbReference>
<evidence type="ECO:0000256" key="8">
    <source>
        <dbReference type="ARBA" id="ARBA00022827"/>
    </source>
</evidence>
<feature type="active site" description="Proton donor" evidence="16">
    <location>
        <position position="222"/>
    </location>
</feature>
<dbReference type="SUPFAM" id="SSF56176">
    <property type="entry name" value="FAD-binding/transporter-associated domain-like"/>
    <property type="match status" value="1"/>
</dbReference>
<dbReference type="Pfam" id="PF02873">
    <property type="entry name" value="MurB_C"/>
    <property type="match status" value="1"/>
</dbReference>
<dbReference type="InterPro" id="IPR006094">
    <property type="entry name" value="Oxid_FAD_bind_N"/>
</dbReference>
<dbReference type="InterPro" id="IPR036635">
    <property type="entry name" value="MurB_C_sf"/>
</dbReference>
<evidence type="ECO:0000256" key="9">
    <source>
        <dbReference type="ARBA" id="ARBA00022857"/>
    </source>
</evidence>
<keyword evidence="5 16" id="KW-0963">Cytoplasm</keyword>
<comment type="cofactor">
    <cofactor evidence="1 16">
        <name>FAD</name>
        <dbReference type="ChEBI" id="CHEBI:57692"/>
    </cofactor>
</comment>
<evidence type="ECO:0000256" key="6">
    <source>
        <dbReference type="ARBA" id="ARBA00022618"/>
    </source>
</evidence>
<dbReference type="GO" id="GO:0008762">
    <property type="term" value="F:UDP-N-acetylmuramate dehydrogenase activity"/>
    <property type="evidence" value="ECO:0007669"/>
    <property type="project" value="UniProtKB-UniRule"/>
</dbReference>
<dbReference type="OrthoDB" id="9804753at2"/>
<dbReference type="InterPro" id="IPR036318">
    <property type="entry name" value="FAD-bd_PCMH-like_sf"/>
</dbReference>
<gene>
    <name evidence="16" type="primary">murB</name>
    <name evidence="17" type="ORF">CBF32_01320</name>
</gene>
<comment type="subcellular location">
    <subcellularLocation>
        <location evidence="3 16">Cytoplasm</location>
    </subcellularLocation>
</comment>
<comment type="similarity">
    <text evidence="16">Belongs to the MurB family.</text>
</comment>
<feature type="active site" evidence="16">
    <location>
        <position position="292"/>
    </location>
</feature>
<dbReference type="EMBL" id="NGJX01000001">
    <property type="protein sequence ID" value="RSU05664.1"/>
    <property type="molecule type" value="Genomic_DNA"/>
</dbReference>
<evidence type="ECO:0000256" key="16">
    <source>
        <dbReference type="HAMAP-Rule" id="MF_00037"/>
    </source>
</evidence>
<comment type="catalytic activity">
    <reaction evidence="15 16">
        <text>UDP-N-acetyl-alpha-D-muramate + NADP(+) = UDP-N-acetyl-3-O-(1-carboxyvinyl)-alpha-D-glucosamine + NADPH + H(+)</text>
        <dbReference type="Rhea" id="RHEA:12248"/>
        <dbReference type="ChEBI" id="CHEBI:15378"/>
        <dbReference type="ChEBI" id="CHEBI:57783"/>
        <dbReference type="ChEBI" id="CHEBI:58349"/>
        <dbReference type="ChEBI" id="CHEBI:68483"/>
        <dbReference type="ChEBI" id="CHEBI:70757"/>
        <dbReference type="EC" id="1.3.1.98"/>
    </reaction>
</comment>
<comment type="caution">
    <text evidence="17">The sequence shown here is derived from an EMBL/GenBank/DDBJ whole genome shotgun (WGS) entry which is preliminary data.</text>
</comment>
<sequence>MNTEKIKTDLKEIKLLFNEPLSNFTYTKTGGPADCLLFPKSIAEVKHIVDYCNEENINWLCLGNASNLIVKDGGIEGFVIMLTELNEVIINDTFVTADAGAKLIEVTQMARDEKLTGLEFACGIPGSIGGAAYMNAGAYGGELVDVFHSAEILLADGSLVTYKSEDMNFSYRHSVLQELKGIVLNVTFALEKGNLSDIQTKMDELTFLRESKQPLEYPSCGSVFKRPEGHFTGKLIQDANLQGLKWGGAQISTKHAGFIVNIDNATATDYVELIKHIQETILKEFDVVLETEVRIIGREK</sequence>
<evidence type="ECO:0000256" key="2">
    <source>
        <dbReference type="ARBA" id="ARBA00003921"/>
    </source>
</evidence>
<evidence type="ECO:0000256" key="4">
    <source>
        <dbReference type="ARBA" id="ARBA00004752"/>
    </source>
</evidence>
<dbReference type="GO" id="GO:0051301">
    <property type="term" value="P:cell division"/>
    <property type="evidence" value="ECO:0007669"/>
    <property type="project" value="UniProtKB-KW"/>
</dbReference>
<evidence type="ECO:0000256" key="7">
    <source>
        <dbReference type="ARBA" id="ARBA00022630"/>
    </source>
</evidence>